<dbReference type="PANTHER" id="PTHR43900:SF96">
    <property type="entry name" value="GLUTATHIONE TRANSFERASE"/>
    <property type="match status" value="1"/>
</dbReference>
<dbReference type="InterPro" id="IPR004045">
    <property type="entry name" value="Glutathione_S-Trfase_N"/>
</dbReference>
<feature type="domain" description="GST N-terminal" evidence="8">
    <location>
        <begin position="3"/>
        <end position="84"/>
    </location>
</feature>
<sequence>MATPVTIYGPPLSTAVSRVLATLIEKDVPFQLIPIDLSKGEQKKPEYLKIQPFGQVPAFKDESITLFESRAISRHLSKANIDQWVETEGQSFGPPSGDLVHDLLFSDAPVGEALIKKNVEKLAKVLDIYEQKLGQSRFLAGDEFSFADLSHLPNGDYLISSTDKGYLSTSRKNVNRWWNEISNRPSWKKVLGMRKNA</sequence>
<protein>
    <recommendedName>
        <fullName evidence="3">glutathione transferase</fullName>
        <ecNumber evidence="3">2.5.1.18</ecNumber>
    </recommendedName>
</protein>
<evidence type="ECO:0000256" key="7">
    <source>
        <dbReference type="ARBA" id="ARBA00047960"/>
    </source>
</evidence>
<keyword evidence="5" id="KW-0216">Detoxification</keyword>
<dbReference type="GO" id="GO:0006749">
    <property type="term" value="P:glutathione metabolic process"/>
    <property type="evidence" value="ECO:0007669"/>
    <property type="project" value="TreeGrafter"/>
</dbReference>
<dbReference type="PROSITE" id="PS50405">
    <property type="entry name" value="GST_CTER"/>
    <property type="match status" value="1"/>
</dbReference>
<dbReference type="GO" id="GO:0005829">
    <property type="term" value="C:cytosol"/>
    <property type="evidence" value="ECO:0007669"/>
    <property type="project" value="UniProtKB-SubCell"/>
</dbReference>
<reference evidence="10 11" key="1">
    <citation type="submission" date="2024-01" db="EMBL/GenBank/DDBJ databases">
        <authorList>
            <person name="Waweru B."/>
        </authorList>
    </citation>
    <scope>NUCLEOTIDE SEQUENCE [LARGE SCALE GENOMIC DNA]</scope>
</reference>
<dbReference type="CDD" id="cd03053">
    <property type="entry name" value="GST_N_Phi"/>
    <property type="match status" value="1"/>
</dbReference>
<dbReference type="InterPro" id="IPR004046">
    <property type="entry name" value="GST_C"/>
</dbReference>
<dbReference type="Pfam" id="PF02798">
    <property type="entry name" value="GST_N"/>
    <property type="match status" value="1"/>
</dbReference>
<keyword evidence="4" id="KW-0963">Cytoplasm</keyword>
<dbReference type="PROSITE" id="PS50404">
    <property type="entry name" value="GST_NTER"/>
    <property type="match status" value="1"/>
</dbReference>
<evidence type="ECO:0000256" key="4">
    <source>
        <dbReference type="ARBA" id="ARBA00022490"/>
    </source>
</evidence>
<evidence type="ECO:0000259" key="9">
    <source>
        <dbReference type="PROSITE" id="PS50405"/>
    </source>
</evidence>
<comment type="subcellular location">
    <subcellularLocation>
        <location evidence="1">Cytoplasm</location>
        <location evidence="1">Cytosol</location>
    </subcellularLocation>
</comment>
<name>A0AAV1S6F6_9ROSI</name>
<dbReference type="InterPro" id="IPR034347">
    <property type="entry name" value="GST_Phi_C"/>
</dbReference>
<dbReference type="Gene3D" id="1.20.1050.10">
    <property type="match status" value="1"/>
</dbReference>
<keyword evidence="6" id="KW-0808">Transferase</keyword>
<dbReference type="GO" id="GO:0043295">
    <property type="term" value="F:glutathione binding"/>
    <property type="evidence" value="ECO:0007669"/>
    <property type="project" value="TreeGrafter"/>
</dbReference>
<dbReference type="GO" id="GO:0004364">
    <property type="term" value="F:glutathione transferase activity"/>
    <property type="evidence" value="ECO:0007669"/>
    <property type="project" value="UniProtKB-EC"/>
</dbReference>
<dbReference type="EMBL" id="CAWUPB010001173">
    <property type="protein sequence ID" value="CAK7346096.1"/>
    <property type="molecule type" value="Genomic_DNA"/>
</dbReference>
<dbReference type="InterPro" id="IPR010987">
    <property type="entry name" value="Glutathione-S-Trfase_C-like"/>
</dbReference>
<evidence type="ECO:0000256" key="5">
    <source>
        <dbReference type="ARBA" id="ARBA00022575"/>
    </source>
</evidence>
<dbReference type="CDD" id="cd03187">
    <property type="entry name" value="GST_C_Phi"/>
    <property type="match status" value="1"/>
</dbReference>
<dbReference type="EC" id="2.5.1.18" evidence="3"/>
<dbReference type="FunFam" id="3.40.30.10:FF:000016">
    <property type="entry name" value="Glutathione S-transferase F2"/>
    <property type="match status" value="1"/>
</dbReference>
<dbReference type="Pfam" id="PF00043">
    <property type="entry name" value="GST_C"/>
    <property type="match status" value="1"/>
</dbReference>
<proteinExistence type="inferred from homology"/>
<comment type="caution">
    <text evidence="10">The sequence shown here is derived from an EMBL/GenBank/DDBJ whole genome shotgun (WGS) entry which is preliminary data.</text>
</comment>
<dbReference type="SFLD" id="SFLDG00358">
    <property type="entry name" value="Main_(cytGST)"/>
    <property type="match status" value="1"/>
</dbReference>
<evidence type="ECO:0000313" key="10">
    <source>
        <dbReference type="EMBL" id="CAK7346096.1"/>
    </source>
</evidence>
<dbReference type="InterPro" id="IPR040079">
    <property type="entry name" value="Glutathione_S-Trfase"/>
</dbReference>
<comment type="catalytic activity">
    <reaction evidence="7">
        <text>RX + glutathione = an S-substituted glutathione + a halide anion + H(+)</text>
        <dbReference type="Rhea" id="RHEA:16437"/>
        <dbReference type="ChEBI" id="CHEBI:15378"/>
        <dbReference type="ChEBI" id="CHEBI:16042"/>
        <dbReference type="ChEBI" id="CHEBI:17792"/>
        <dbReference type="ChEBI" id="CHEBI:57925"/>
        <dbReference type="ChEBI" id="CHEBI:90779"/>
        <dbReference type="EC" id="2.5.1.18"/>
    </reaction>
</comment>
<accession>A0AAV1S6F6</accession>
<dbReference type="AlphaFoldDB" id="A0AAV1S6F6"/>
<evidence type="ECO:0000313" key="11">
    <source>
        <dbReference type="Proteomes" id="UP001314170"/>
    </source>
</evidence>
<evidence type="ECO:0000256" key="1">
    <source>
        <dbReference type="ARBA" id="ARBA00004514"/>
    </source>
</evidence>
<dbReference type="FunFam" id="1.20.1050.10:FF:000004">
    <property type="entry name" value="Glutathione S-transferase F2"/>
    <property type="match status" value="1"/>
</dbReference>
<dbReference type="InterPro" id="IPR036249">
    <property type="entry name" value="Thioredoxin-like_sf"/>
</dbReference>
<comment type="similarity">
    <text evidence="2">Belongs to the GST superfamily. Phi family.</text>
</comment>
<dbReference type="InterPro" id="IPR036282">
    <property type="entry name" value="Glutathione-S-Trfase_C_sf"/>
</dbReference>
<evidence type="ECO:0000259" key="8">
    <source>
        <dbReference type="PROSITE" id="PS50404"/>
    </source>
</evidence>
<keyword evidence="11" id="KW-1185">Reference proteome</keyword>
<feature type="domain" description="GST C-terminal" evidence="9">
    <location>
        <begin position="74"/>
        <end position="197"/>
    </location>
</feature>
<dbReference type="PANTHER" id="PTHR43900">
    <property type="entry name" value="GLUTATHIONE S-TRANSFERASE RHO"/>
    <property type="match status" value="1"/>
</dbReference>
<dbReference type="SFLD" id="SFLDS00019">
    <property type="entry name" value="Glutathione_Transferase_(cytos"/>
    <property type="match status" value="1"/>
</dbReference>
<dbReference type="Gene3D" id="3.40.30.10">
    <property type="entry name" value="Glutaredoxin"/>
    <property type="match status" value="1"/>
</dbReference>
<dbReference type="SUPFAM" id="SSF52833">
    <property type="entry name" value="Thioredoxin-like"/>
    <property type="match status" value="1"/>
</dbReference>
<evidence type="ECO:0000256" key="3">
    <source>
        <dbReference type="ARBA" id="ARBA00012452"/>
    </source>
</evidence>
<dbReference type="Proteomes" id="UP001314170">
    <property type="component" value="Unassembled WGS sequence"/>
</dbReference>
<evidence type="ECO:0000256" key="6">
    <source>
        <dbReference type="ARBA" id="ARBA00022679"/>
    </source>
</evidence>
<dbReference type="GO" id="GO:0009407">
    <property type="term" value="P:toxin catabolic process"/>
    <property type="evidence" value="ECO:0007669"/>
    <property type="project" value="UniProtKB-ARBA"/>
</dbReference>
<organism evidence="10 11">
    <name type="scientific">Dovyalis caffra</name>
    <dbReference type="NCBI Taxonomy" id="77055"/>
    <lineage>
        <taxon>Eukaryota</taxon>
        <taxon>Viridiplantae</taxon>
        <taxon>Streptophyta</taxon>
        <taxon>Embryophyta</taxon>
        <taxon>Tracheophyta</taxon>
        <taxon>Spermatophyta</taxon>
        <taxon>Magnoliopsida</taxon>
        <taxon>eudicotyledons</taxon>
        <taxon>Gunneridae</taxon>
        <taxon>Pentapetalae</taxon>
        <taxon>rosids</taxon>
        <taxon>fabids</taxon>
        <taxon>Malpighiales</taxon>
        <taxon>Salicaceae</taxon>
        <taxon>Flacourtieae</taxon>
        <taxon>Dovyalis</taxon>
    </lineage>
</organism>
<evidence type="ECO:0000256" key="2">
    <source>
        <dbReference type="ARBA" id="ARBA00010128"/>
    </source>
</evidence>
<dbReference type="SUPFAM" id="SSF47616">
    <property type="entry name" value="GST C-terminal domain-like"/>
    <property type="match status" value="1"/>
</dbReference>
<gene>
    <name evidence="10" type="ORF">DCAF_LOCUS18766</name>
</gene>